<reference evidence="1 2" key="1">
    <citation type="journal article" date="2010" name="BMC Genomics">
        <title>Genome sequence of the pattern forming Paenibacillus vortex bacterium reveals potential for thriving in complex environments.</title>
        <authorList>
            <person name="Sirota-Madi A."/>
            <person name="Olender T."/>
            <person name="Helman Y."/>
            <person name="Ingham C."/>
            <person name="Brainis I."/>
            <person name="Roth D."/>
            <person name="Hagi E."/>
            <person name="Brodsky L."/>
            <person name="Leshkowitz D."/>
            <person name="Galatenko V."/>
            <person name="Nikolaev V."/>
            <person name="Mugasimangalam R.C."/>
            <person name="Bransburg-Zabary S."/>
            <person name="Gutnick D.L."/>
            <person name="Lancet D."/>
            <person name="Ben-Jacob E."/>
        </authorList>
    </citation>
    <scope>NUCLEOTIDE SEQUENCE [LARGE SCALE GENOMIC DNA]</scope>
    <source>
        <strain evidence="1 2">V453</strain>
    </source>
</reference>
<evidence type="ECO:0000313" key="1">
    <source>
        <dbReference type="EMBL" id="EFU38670.1"/>
    </source>
</evidence>
<comment type="caution">
    <text evidence="1">The sequence shown here is derived from an EMBL/GenBank/DDBJ whole genome shotgun (WGS) entry which is preliminary data.</text>
</comment>
<dbReference type="Proteomes" id="UP000003094">
    <property type="component" value="Unassembled WGS sequence"/>
</dbReference>
<dbReference type="KEGG" id="pvo:PVOR_29109"/>
<organism evidence="1 2">
    <name type="scientific">Paenibacillus vortex V453</name>
    <dbReference type="NCBI Taxonomy" id="715225"/>
    <lineage>
        <taxon>Bacteria</taxon>
        <taxon>Bacillati</taxon>
        <taxon>Bacillota</taxon>
        <taxon>Bacilli</taxon>
        <taxon>Bacillales</taxon>
        <taxon>Paenibacillaceae</taxon>
        <taxon>Paenibacillus</taxon>
    </lineage>
</organism>
<keyword evidence="2" id="KW-1185">Reference proteome</keyword>
<gene>
    <name evidence="1" type="ORF">PVOR_29109</name>
</gene>
<proteinExistence type="predicted"/>
<name>A0A2R9SMT1_9BACL</name>
<accession>A0A2R9SMT1</accession>
<evidence type="ECO:0000313" key="2">
    <source>
        <dbReference type="Proteomes" id="UP000003094"/>
    </source>
</evidence>
<sequence length="102" mass="11459">MPSEKNREGVEIDVPMLYLKIISDLTSRLMVDLEKNELYYDYYTPETIETKVSDLQQVNVELNTTMGTLLMESANGNATITSLEDTIGTLFFEVAALEGVTE</sequence>
<dbReference type="AlphaFoldDB" id="A0A2R9SMT1"/>
<protein>
    <submittedName>
        <fullName evidence="1">Uncharacterized protein</fullName>
    </submittedName>
</protein>
<dbReference type="RefSeq" id="WP_006212534.1">
    <property type="nucleotide sequence ID" value="NZ_ADHJ01000049.1"/>
</dbReference>
<dbReference type="EMBL" id="ADHJ01000049">
    <property type="protein sequence ID" value="EFU38670.1"/>
    <property type="molecule type" value="Genomic_DNA"/>
</dbReference>